<feature type="compositionally biased region" description="Basic and acidic residues" evidence="6">
    <location>
        <begin position="444"/>
        <end position="453"/>
    </location>
</feature>
<feature type="compositionally biased region" description="Basic and acidic residues" evidence="6">
    <location>
        <begin position="642"/>
        <end position="653"/>
    </location>
</feature>
<evidence type="ECO:0000256" key="1">
    <source>
        <dbReference type="ARBA" id="ARBA00004123"/>
    </source>
</evidence>
<dbReference type="Pfam" id="PF02301">
    <property type="entry name" value="HORMA"/>
    <property type="match status" value="1"/>
</dbReference>
<dbReference type="InterPro" id="IPR036570">
    <property type="entry name" value="HORMA_dom_sf"/>
</dbReference>
<evidence type="ECO:0000313" key="8">
    <source>
        <dbReference type="EMBL" id="KAE9983348.1"/>
    </source>
</evidence>
<dbReference type="AlphaFoldDB" id="A0A8H3Z4X1"/>
<evidence type="ECO:0000256" key="2">
    <source>
        <dbReference type="ARBA" id="ARBA00004286"/>
    </source>
</evidence>
<dbReference type="InterPro" id="IPR051294">
    <property type="entry name" value="HORMA_MeioticProgression"/>
</dbReference>
<reference evidence="8 9" key="1">
    <citation type="submission" date="2019-11" db="EMBL/GenBank/DDBJ databases">
        <title>Venturia inaequalis Genome Resource.</title>
        <authorList>
            <person name="Lichtner F.J."/>
        </authorList>
    </citation>
    <scope>NUCLEOTIDE SEQUENCE [LARGE SCALE GENOMIC DNA]</scope>
    <source>
        <strain evidence="8">Bline_iso_100314</strain>
    </source>
</reference>
<keyword evidence="3" id="KW-0158">Chromosome</keyword>
<comment type="caution">
    <text evidence="8">The sequence shown here is derived from an EMBL/GenBank/DDBJ whole genome shotgun (WGS) entry which is preliminary data.</text>
</comment>
<organism evidence="8 9">
    <name type="scientific">Venturia inaequalis</name>
    <name type="common">Apple scab fungus</name>
    <dbReference type="NCBI Taxonomy" id="5025"/>
    <lineage>
        <taxon>Eukaryota</taxon>
        <taxon>Fungi</taxon>
        <taxon>Dikarya</taxon>
        <taxon>Ascomycota</taxon>
        <taxon>Pezizomycotina</taxon>
        <taxon>Dothideomycetes</taxon>
        <taxon>Pleosporomycetidae</taxon>
        <taxon>Venturiales</taxon>
        <taxon>Venturiaceae</taxon>
        <taxon>Venturia</taxon>
    </lineage>
</organism>
<dbReference type="GO" id="GO:0005694">
    <property type="term" value="C:chromosome"/>
    <property type="evidence" value="ECO:0007669"/>
    <property type="project" value="UniProtKB-SubCell"/>
</dbReference>
<evidence type="ECO:0000313" key="9">
    <source>
        <dbReference type="Proteomes" id="UP000433883"/>
    </source>
</evidence>
<feature type="compositionally biased region" description="Low complexity" evidence="6">
    <location>
        <begin position="769"/>
        <end position="789"/>
    </location>
</feature>
<feature type="compositionally biased region" description="Low complexity" evidence="6">
    <location>
        <begin position="85"/>
        <end position="95"/>
    </location>
</feature>
<dbReference type="Proteomes" id="UP000433883">
    <property type="component" value="Unassembled WGS sequence"/>
</dbReference>
<dbReference type="GO" id="GO:0005634">
    <property type="term" value="C:nucleus"/>
    <property type="evidence" value="ECO:0007669"/>
    <property type="project" value="UniProtKB-SubCell"/>
</dbReference>
<accession>A0A8H3Z4X1</accession>
<feature type="compositionally biased region" description="Basic and acidic residues" evidence="6">
    <location>
        <begin position="715"/>
        <end position="724"/>
    </location>
</feature>
<feature type="compositionally biased region" description="Polar residues" evidence="6">
    <location>
        <begin position="324"/>
        <end position="349"/>
    </location>
</feature>
<dbReference type="GO" id="GO:0051598">
    <property type="term" value="P:meiotic recombination checkpoint signaling"/>
    <property type="evidence" value="ECO:0007669"/>
    <property type="project" value="TreeGrafter"/>
</dbReference>
<sequence length="802" mass="89002">MAAGQAVKVRGKASTKVTTAQATKNAISTTQLVTQKQSQELAQTLVHGSISCIAYLRDLFPDQCFEEHGFSSSNKHIPYKDHASGKSQSRSGGSKLRALRRGHNDNVDSFLDMLEKGAFEALEKQVLRAIQINISEQEDKPNHVVESYTFTFSYQTSPEGAKTLAGVTMKDPSGADTTVKNVKYALHMFIRKIIALCETLPELPEARKYLYMQLYYTDDCERAYEPPGFAACRDTRLWFAEHDGWTRQTQDCGVLDGGYHAVSLKLSHLQQDLEVAATQDDTAQIFIPRVLEYKTVSLGQDDIDASIGSRLAKRKLVQRTAAERTTSLDAQETSVQRRQTPSMASQQESMDIDEDNPLQAISQMSLGARENLTDLQAPTATATDTQASTQTREDRATRGRLAKMMIPSPQAQNAEETQIVNSPATHINAMDFFSQAPRLRLSEAKAKDLEKRKSLTNTRRSQRIDDNDETETISCECGSTYAEDDMVGQEWTVQSYEEADEHRCIAISEKEGPLLTELEHLTLLRKGISVATKHGIHGDRQFAEALHCDTQTAAQLIKHLKNEGFLLRDKNANKAGFKKTGKPIWYLVEDEEQRARMLGKYFDPTSKIAHHFEIPQQLPDTVKTTQFPPPPEDTTIGAIDDSTLRDDTMRPESRGAPNSMEVNDRPAGPAKTPIVVHHEPRPESPTETPIQDAQRKDSTPEFTTQTTPTSRAKRLRDPLSERHPNLSRPVRPSSKRPACDQEEDEPSTPTPGRKKIKASRASVVNVGRSPAASVASPVATPVATPTASSYVGDEDMDDDDAL</sequence>
<feature type="region of interest" description="Disordered" evidence="6">
    <location>
        <begin position="75"/>
        <end position="99"/>
    </location>
</feature>
<gene>
    <name evidence="8" type="ORF">BLS_004558</name>
</gene>
<dbReference type="Gene3D" id="3.30.900.10">
    <property type="entry name" value="HORMA domain"/>
    <property type="match status" value="1"/>
</dbReference>
<evidence type="ECO:0000256" key="3">
    <source>
        <dbReference type="ARBA" id="ARBA00022454"/>
    </source>
</evidence>
<proteinExistence type="predicted"/>
<feature type="domain" description="HORMA" evidence="7">
    <location>
        <begin position="36"/>
        <end position="266"/>
    </location>
</feature>
<feature type="region of interest" description="Disordered" evidence="6">
    <location>
        <begin position="324"/>
        <end position="352"/>
    </location>
</feature>
<keyword evidence="5" id="KW-0469">Meiosis</keyword>
<dbReference type="InterPro" id="IPR003511">
    <property type="entry name" value="HORMA_dom"/>
</dbReference>
<dbReference type="PANTHER" id="PTHR48225">
    <property type="entry name" value="HORMA DOMAIN-CONTAINING PROTEIN 1"/>
    <property type="match status" value="1"/>
</dbReference>
<evidence type="ECO:0000256" key="4">
    <source>
        <dbReference type="ARBA" id="ARBA00023242"/>
    </source>
</evidence>
<feature type="region of interest" description="Disordered" evidence="6">
    <location>
        <begin position="444"/>
        <end position="471"/>
    </location>
</feature>
<dbReference type="PANTHER" id="PTHR48225:SF7">
    <property type="entry name" value="MEIOSIS-SPECIFIC PROTEIN HOP1"/>
    <property type="match status" value="1"/>
</dbReference>
<name>A0A8H3Z4X1_VENIN</name>
<evidence type="ECO:0000256" key="5">
    <source>
        <dbReference type="ARBA" id="ARBA00023254"/>
    </source>
</evidence>
<protein>
    <recommendedName>
        <fullName evidence="7">HORMA domain-containing protein</fullName>
    </recommendedName>
</protein>
<feature type="compositionally biased region" description="Acidic residues" evidence="6">
    <location>
        <begin position="792"/>
        <end position="802"/>
    </location>
</feature>
<evidence type="ECO:0000256" key="6">
    <source>
        <dbReference type="SAM" id="MobiDB-lite"/>
    </source>
</evidence>
<feature type="compositionally biased region" description="Low complexity" evidence="6">
    <location>
        <begin position="700"/>
        <end position="709"/>
    </location>
</feature>
<dbReference type="PROSITE" id="PS50815">
    <property type="entry name" value="HORMA"/>
    <property type="match status" value="1"/>
</dbReference>
<feature type="region of interest" description="Disordered" evidence="6">
    <location>
        <begin position="621"/>
        <end position="802"/>
    </location>
</feature>
<keyword evidence="4" id="KW-0539">Nucleus</keyword>
<evidence type="ECO:0000259" key="7">
    <source>
        <dbReference type="PROSITE" id="PS50815"/>
    </source>
</evidence>
<dbReference type="EMBL" id="WNWQ01000030">
    <property type="protein sequence ID" value="KAE9983348.1"/>
    <property type="molecule type" value="Genomic_DNA"/>
</dbReference>
<dbReference type="SUPFAM" id="SSF56019">
    <property type="entry name" value="The spindle assembly checkpoint protein mad2"/>
    <property type="match status" value="1"/>
</dbReference>
<comment type="subcellular location">
    <subcellularLocation>
        <location evidence="2">Chromosome</location>
    </subcellularLocation>
    <subcellularLocation>
        <location evidence="1">Nucleus</location>
    </subcellularLocation>
</comment>
<dbReference type="GO" id="GO:0007130">
    <property type="term" value="P:synaptonemal complex assembly"/>
    <property type="evidence" value="ECO:0007669"/>
    <property type="project" value="TreeGrafter"/>
</dbReference>